<proteinExistence type="predicted"/>
<dbReference type="AlphaFoldDB" id="A0A6B3NX67"/>
<gene>
    <name evidence="2" type="ORF">G3436_25950</name>
</gene>
<keyword evidence="1" id="KW-0472">Membrane</keyword>
<protein>
    <submittedName>
        <fullName evidence="2">MBOAT family protein</fullName>
    </submittedName>
</protein>
<name>A0A6B3NX67_9PSED</name>
<keyword evidence="1" id="KW-1133">Transmembrane helix</keyword>
<feature type="transmembrane region" description="Helical" evidence="1">
    <location>
        <begin position="26"/>
        <end position="46"/>
    </location>
</feature>
<feature type="transmembrane region" description="Helical" evidence="1">
    <location>
        <begin position="137"/>
        <end position="163"/>
    </location>
</feature>
<keyword evidence="1" id="KW-0812">Transmembrane</keyword>
<dbReference type="EMBL" id="JAAHBU010000554">
    <property type="protein sequence ID" value="NER66669.1"/>
    <property type="molecule type" value="Genomic_DNA"/>
</dbReference>
<sequence length="165" mass="17943">GVWRGNLNMLLAMLVSGLWHGASLNFIIWGALHGVGLALYKASTYVLPQPMRWPGADVLARLLTFHYVAFAWIFFRSASLDDALDMLAGIASLSLHGLASHTGAMLLGCVLYIAIYPQLLALMRQGFAASSRLPWQLYPIPLGLFVSLVIFASQSGVPGFIYASF</sequence>
<evidence type="ECO:0000313" key="2">
    <source>
        <dbReference type="EMBL" id="NER66669.1"/>
    </source>
</evidence>
<dbReference type="Proteomes" id="UP000482634">
    <property type="component" value="Unassembled WGS sequence"/>
</dbReference>
<comment type="caution">
    <text evidence="2">The sequence shown here is derived from an EMBL/GenBank/DDBJ whole genome shotgun (WGS) entry which is preliminary data.</text>
</comment>
<accession>A0A6B3NX67</accession>
<organism evidence="2 3">
    <name type="scientific">Pseudomonas brassicae</name>
    <dbReference type="NCBI Taxonomy" id="2708063"/>
    <lineage>
        <taxon>Bacteria</taxon>
        <taxon>Pseudomonadati</taxon>
        <taxon>Pseudomonadota</taxon>
        <taxon>Gammaproteobacteria</taxon>
        <taxon>Pseudomonadales</taxon>
        <taxon>Pseudomonadaceae</taxon>
        <taxon>Pseudomonas</taxon>
    </lineage>
</organism>
<evidence type="ECO:0000313" key="3">
    <source>
        <dbReference type="Proteomes" id="UP000482634"/>
    </source>
</evidence>
<feature type="transmembrane region" description="Helical" evidence="1">
    <location>
        <begin position="58"/>
        <end position="75"/>
    </location>
</feature>
<evidence type="ECO:0000256" key="1">
    <source>
        <dbReference type="SAM" id="Phobius"/>
    </source>
</evidence>
<feature type="transmembrane region" description="Helical" evidence="1">
    <location>
        <begin position="95"/>
        <end position="116"/>
    </location>
</feature>
<reference evidence="2 3" key="1">
    <citation type="submission" date="2020-02" db="EMBL/GenBank/DDBJ databases">
        <title>Broccoli isolated Pseudomonas sp.</title>
        <authorList>
            <person name="Fujikawa T."/>
            <person name="Sawada H."/>
        </authorList>
    </citation>
    <scope>NUCLEOTIDE SEQUENCE [LARGE SCALE GENOMIC DNA]</scope>
    <source>
        <strain evidence="2 3">MAFF212427</strain>
    </source>
</reference>
<keyword evidence="3" id="KW-1185">Reference proteome</keyword>
<feature type="non-terminal residue" evidence="2">
    <location>
        <position position="1"/>
    </location>
</feature>